<name>A0A7W8E986_9BACT</name>
<proteinExistence type="predicted"/>
<sequence>MSEKVTVLHEVTGLQDLPNRFTEHPAIQMLNTVSAVDGELVDALQSDSDVRQWLAQAGWPVEKGLSSLKPASLLHAARTLREAIRTLIERRKAEKRLELSTLNEFLSESRSHLELIPEKAGLRLVRRWKQRTAEEVLAPLAEAAAEFLTTANFELVRRCENEECVLWFYDQTKSHRRRWCSMATCGNRHKVAAFRRRRQNAE</sequence>
<dbReference type="EMBL" id="JACHIO010000006">
    <property type="protein sequence ID" value="MBB5063349.1"/>
    <property type="molecule type" value="Genomic_DNA"/>
</dbReference>
<evidence type="ECO:0000313" key="2">
    <source>
        <dbReference type="EMBL" id="MBB5063349.1"/>
    </source>
</evidence>
<accession>A0A7W8E986</accession>
<dbReference type="InterPro" id="IPR010852">
    <property type="entry name" value="ABATE"/>
</dbReference>
<dbReference type="PANTHER" id="PTHR35525:SF3">
    <property type="entry name" value="BLL6575 PROTEIN"/>
    <property type="match status" value="1"/>
</dbReference>
<evidence type="ECO:0000259" key="1">
    <source>
        <dbReference type="Pfam" id="PF11706"/>
    </source>
</evidence>
<dbReference type="Proteomes" id="UP000584867">
    <property type="component" value="Unassembled WGS sequence"/>
</dbReference>
<dbReference type="PANTHER" id="PTHR35525">
    <property type="entry name" value="BLL6575 PROTEIN"/>
    <property type="match status" value="1"/>
</dbReference>
<dbReference type="Pfam" id="PF07336">
    <property type="entry name" value="ABATE"/>
    <property type="match status" value="1"/>
</dbReference>
<reference evidence="2 3" key="1">
    <citation type="submission" date="2020-08" db="EMBL/GenBank/DDBJ databases">
        <title>Genomic Encyclopedia of Type Strains, Phase IV (KMG-V): Genome sequencing to study the core and pangenomes of soil and plant-associated prokaryotes.</title>
        <authorList>
            <person name="Whitman W."/>
        </authorList>
    </citation>
    <scope>NUCLEOTIDE SEQUENCE [LARGE SCALE GENOMIC DNA]</scope>
    <source>
        <strain evidence="2 3">X5P3</strain>
    </source>
</reference>
<dbReference type="AlphaFoldDB" id="A0A7W8E986"/>
<dbReference type="InterPro" id="IPR021005">
    <property type="entry name" value="Znf_CGNR"/>
</dbReference>
<feature type="domain" description="Zinc finger CGNR" evidence="1">
    <location>
        <begin position="156"/>
        <end position="198"/>
    </location>
</feature>
<dbReference type="Gene3D" id="1.10.3300.10">
    <property type="entry name" value="Jann2411-like domain"/>
    <property type="match status" value="1"/>
</dbReference>
<dbReference type="InterPro" id="IPR023286">
    <property type="entry name" value="ABATE_dom_sf"/>
</dbReference>
<protein>
    <submittedName>
        <fullName evidence="2">Putative RNA-binding Zn ribbon-like protein</fullName>
    </submittedName>
</protein>
<dbReference type="SUPFAM" id="SSF160904">
    <property type="entry name" value="Jann2411-like"/>
    <property type="match status" value="1"/>
</dbReference>
<comment type="caution">
    <text evidence="2">The sequence shown here is derived from an EMBL/GenBank/DDBJ whole genome shotgun (WGS) entry which is preliminary data.</text>
</comment>
<dbReference type="RefSeq" id="WP_184254464.1">
    <property type="nucleotide sequence ID" value="NZ_JACHIO010000006.1"/>
</dbReference>
<gene>
    <name evidence="2" type="ORF">HDF15_001691</name>
</gene>
<evidence type="ECO:0000313" key="3">
    <source>
        <dbReference type="Proteomes" id="UP000584867"/>
    </source>
</evidence>
<dbReference type="Pfam" id="PF11706">
    <property type="entry name" value="zf-CGNR"/>
    <property type="match status" value="1"/>
</dbReference>
<organism evidence="2 3">
    <name type="scientific">Granulicella mallensis</name>
    <dbReference type="NCBI Taxonomy" id="940614"/>
    <lineage>
        <taxon>Bacteria</taxon>
        <taxon>Pseudomonadati</taxon>
        <taxon>Acidobacteriota</taxon>
        <taxon>Terriglobia</taxon>
        <taxon>Terriglobales</taxon>
        <taxon>Acidobacteriaceae</taxon>
        <taxon>Granulicella</taxon>
    </lineage>
</organism>